<dbReference type="RefSeq" id="WP_104415257.1">
    <property type="nucleotide sequence ID" value="NZ_PTIT01000004.1"/>
</dbReference>
<evidence type="ECO:0000313" key="8">
    <source>
        <dbReference type="EMBL" id="PPK52800.1"/>
    </source>
</evidence>
<dbReference type="NCBIfam" id="TIGR00361">
    <property type="entry name" value="ComEC_Rec2"/>
    <property type="match status" value="1"/>
</dbReference>
<evidence type="ECO:0000256" key="4">
    <source>
        <dbReference type="ARBA" id="ARBA00022989"/>
    </source>
</evidence>
<feature type="transmembrane region" description="Helical" evidence="6">
    <location>
        <begin position="324"/>
        <end position="341"/>
    </location>
</feature>
<evidence type="ECO:0000256" key="1">
    <source>
        <dbReference type="ARBA" id="ARBA00004651"/>
    </source>
</evidence>
<dbReference type="EMBL" id="PTIT01000004">
    <property type="protein sequence ID" value="PPK52800.1"/>
    <property type="molecule type" value="Genomic_DNA"/>
</dbReference>
<dbReference type="Pfam" id="PF03772">
    <property type="entry name" value="Competence"/>
    <property type="match status" value="1"/>
</dbReference>
<dbReference type="GO" id="GO:0005886">
    <property type="term" value="C:plasma membrane"/>
    <property type="evidence" value="ECO:0007669"/>
    <property type="project" value="UniProtKB-SubCell"/>
</dbReference>
<evidence type="ECO:0000313" key="10">
    <source>
        <dbReference type="Proteomes" id="UP000239446"/>
    </source>
</evidence>
<evidence type="ECO:0000256" key="3">
    <source>
        <dbReference type="ARBA" id="ARBA00022692"/>
    </source>
</evidence>
<feature type="transmembrane region" description="Helical" evidence="6">
    <location>
        <begin position="300"/>
        <end position="318"/>
    </location>
</feature>
<evidence type="ECO:0000259" key="7">
    <source>
        <dbReference type="SMART" id="SM00849"/>
    </source>
</evidence>
<dbReference type="SUPFAM" id="SSF56281">
    <property type="entry name" value="Metallo-hydrolase/oxidoreductase"/>
    <property type="match status" value="1"/>
</dbReference>
<dbReference type="Proteomes" id="UP000239446">
    <property type="component" value="Unassembled WGS sequence"/>
</dbReference>
<dbReference type="InterPro" id="IPR004797">
    <property type="entry name" value="Competence_ComEC/Rec2"/>
</dbReference>
<keyword evidence="11" id="KW-1185">Reference proteome</keyword>
<evidence type="ECO:0000256" key="5">
    <source>
        <dbReference type="ARBA" id="ARBA00023136"/>
    </source>
</evidence>
<sequence length="816" mass="89949">MSRISARLRVPRLRAPGNAYLIAFCSGVILLYRLALWPASVWWLAVAMLAAAIWWWSRLPSRRHLAPALLCCFLVGLLWAGWSSFHRLDQKLGESEQGRTVGVSGYLCSLPSPGSFDSLRFDFCVTGWLDEQSAAPSIPRPQKLRLAWYGREGRELPDHRLRLDVVLKRPHGNLNSAGFRYEDWLFRNGIRATGSIRDIAAAPGITCGWVCHYHQRYRQVAQVVHERFREAEYYPLIASLLIGNRNYLTDEHWQTLKATGTIHLVAISGLHLGLLALAVGVSVRKLLLLLPVVWLPEHRIRLWTFCLVVGACFLYALLAGFGVPTRRALIMVGIGGWYLLLARETSPWRPYLLALTLVLALDPFAPLDQGFWLSFGAVTVLLLAFAGRFSAPGWLKGLVIAQLAIFAGLWPILTELGQQQPLAGMVANLVAIPWLSLVVMPLLFAGVLLGVLLGAPVLNGVMSVFDLVLGVLWSWLQLVQSLSLPSLADPPGLLVGLLAVCVLLALRFPMAWFRTLTMLVVLVWGGLVIWDTPARANLPVPVPEVVIWDVGQGLSVLVRSESRVLIYDTGPGVEGVYSSVESVLIPGLEARGVRRIDDLVVSHGDNDHAGGLSLLLQSLEIGRWFSGEAQAIAENLDSVVAARIQPCPDGVRYWAGLALNFWHSSVADEGNAASCVLEVYHPGSGTSLWLTGDITKAVEREMLEAGVHRRLAERRAQQWVVAPHHGSRTSSSPDWIRAMAPDEVIYTAGYQHRYGHPHPEVTRRYRDAGAQALNTACSGEISITFNGEGPVIHERRHFSPFWIGGAGLARDQCQIP</sequence>
<evidence type="ECO:0000313" key="9">
    <source>
        <dbReference type="EMBL" id="PPK55654.1"/>
    </source>
</evidence>
<feature type="transmembrane region" description="Helical" evidence="6">
    <location>
        <begin position="371"/>
        <end position="387"/>
    </location>
</feature>
<comment type="caution">
    <text evidence="9">The sequence shown here is derived from an EMBL/GenBank/DDBJ whole genome shotgun (WGS) entry which is preliminary data.</text>
</comment>
<feature type="transmembrane region" description="Helical" evidence="6">
    <location>
        <begin position="64"/>
        <end position="82"/>
    </location>
</feature>
<feature type="transmembrane region" description="Helical" evidence="6">
    <location>
        <begin position="488"/>
        <end position="506"/>
    </location>
</feature>
<protein>
    <submittedName>
        <fullName evidence="9">Competence protein ComEC</fullName>
    </submittedName>
</protein>
<proteinExistence type="predicted"/>
<evidence type="ECO:0000256" key="2">
    <source>
        <dbReference type="ARBA" id="ARBA00022475"/>
    </source>
</evidence>
<dbReference type="InterPro" id="IPR001279">
    <property type="entry name" value="Metallo-B-lactamas"/>
</dbReference>
<dbReference type="Gene3D" id="3.60.15.10">
    <property type="entry name" value="Ribonuclease Z/Hydroxyacylglutathione hydrolase-like"/>
    <property type="match status" value="1"/>
</dbReference>
<dbReference type="EMBL" id="PTIU01000004">
    <property type="protein sequence ID" value="PPK55654.1"/>
    <property type="molecule type" value="Genomic_DNA"/>
</dbReference>
<feature type="transmembrane region" description="Helical" evidence="6">
    <location>
        <begin position="394"/>
        <end position="413"/>
    </location>
</feature>
<keyword evidence="3 6" id="KW-0812">Transmembrane</keyword>
<dbReference type="InterPro" id="IPR036866">
    <property type="entry name" value="RibonucZ/Hydroxyglut_hydro"/>
</dbReference>
<name>A0A2S6G8U6_9GAMM</name>
<feature type="transmembrane region" description="Helical" evidence="6">
    <location>
        <begin position="457"/>
        <end position="476"/>
    </location>
</feature>
<dbReference type="Pfam" id="PF13567">
    <property type="entry name" value="DUF4131"/>
    <property type="match status" value="1"/>
</dbReference>
<dbReference type="InterPro" id="IPR004477">
    <property type="entry name" value="ComEC_N"/>
</dbReference>
<feature type="transmembrane region" description="Helical" evidence="6">
    <location>
        <begin position="41"/>
        <end position="57"/>
    </location>
</feature>
<dbReference type="InterPro" id="IPR025405">
    <property type="entry name" value="DUF4131"/>
</dbReference>
<dbReference type="OrthoDB" id="9761531at2"/>
<dbReference type="PANTHER" id="PTHR30619">
    <property type="entry name" value="DNA INTERNALIZATION/COMPETENCE PROTEIN COMEC/REC2"/>
    <property type="match status" value="1"/>
</dbReference>
<dbReference type="SMART" id="SM00849">
    <property type="entry name" value="Lactamase_B"/>
    <property type="match status" value="1"/>
</dbReference>
<keyword evidence="5 6" id="KW-0472">Membrane</keyword>
<keyword evidence="2" id="KW-1003">Cell membrane</keyword>
<dbReference type="Pfam" id="PF00753">
    <property type="entry name" value="Lactamase_B"/>
    <property type="match status" value="1"/>
</dbReference>
<reference evidence="9 10" key="2">
    <citation type="submission" date="2018-02" db="EMBL/GenBank/DDBJ databases">
        <title>Subsurface microbial communities from deep shales in Ohio and West Virginia, USA.</title>
        <authorList>
            <person name="Wrighton K."/>
        </authorList>
    </citation>
    <scope>NUCLEOTIDE SEQUENCE [LARGE SCALE GENOMIC DNA]</scope>
    <source>
        <strain evidence="9 10">UTICA-S1B9</strain>
    </source>
</reference>
<evidence type="ECO:0000313" key="11">
    <source>
        <dbReference type="Proteomes" id="UP000239648"/>
    </source>
</evidence>
<dbReference type="InterPro" id="IPR052159">
    <property type="entry name" value="Competence_DNA_uptake"/>
</dbReference>
<gene>
    <name evidence="9" type="ORF">B0H24_100455</name>
    <name evidence="8" type="ORF">BY455_104121</name>
</gene>
<dbReference type="InterPro" id="IPR035681">
    <property type="entry name" value="ComA-like_MBL"/>
</dbReference>
<reference evidence="8 11" key="1">
    <citation type="submission" date="2018-02" db="EMBL/GenBank/DDBJ databases">
        <title>Deep subsurface shale carbon reservoir microbial communities from Ohio and West Virginia, USA.</title>
        <authorList>
            <person name="Wrighton K."/>
        </authorList>
    </citation>
    <scope>NUCLEOTIDE SEQUENCE [LARGE SCALE GENOMIC DNA]</scope>
    <source>
        <strain evidence="8 11">UTICA-S1B6</strain>
    </source>
</reference>
<dbReference type="NCBIfam" id="TIGR00360">
    <property type="entry name" value="ComEC_N-term"/>
    <property type="match status" value="1"/>
</dbReference>
<dbReference type="CDD" id="cd07731">
    <property type="entry name" value="ComA-like_MBL-fold"/>
    <property type="match status" value="1"/>
</dbReference>
<feature type="transmembrane region" description="Helical" evidence="6">
    <location>
        <begin position="425"/>
        <end position="450"/>
    </location>
</feature>
<organism evidence="9 10">
    <name type="scientific">Marinobacter persicus</name>
    <dbReference type="NCBI Taxonomy" id="930118"/>
    <lineage>
        <taxon>Bacteria</taxon>
        <taxon>Pseudomonadati</taxon>
        <taxon>Pseudomonadota</taxon>
        <taxon>Gammaproteobacteria</taxon>
        <taxon>Pseudomonadales</taxon>
        <taxon>Marinobacteraceae</taxon>
        <taxon>Marinobacter</taxon>
    </lineage>
</organism>
<feature type="domain" description="Metallo-beta-lactamase" evidence="7">
    <location>
        <begin position="552"/>
        <end position="750"/>
    </location>
</feature>
<dbReference type="PANTHER" id="PTHR30619:SF1">
    <property type="entry name" value="RECOMBINATION PROTEIN 2"/>
    <property type="match status" value="1"/>
</dbReference>
<evidence type="ECO:0000256" key="6">
    <source>
        <dbReference type="SAM" id="Phobius"/>
    </source>
</evidence>
<keyword evidence="4 6" id="KW-1133">Transmembrane helix</keyword>
<comment type="subcellular location">
    <subcellularLocation>
        <location evidence="1">Cell membrane</location>
        <topology evidence="1">Multi-pass membrane protein</topology>
    </subcellularLocation>
</comment>
<dbReference type="AlphaFoldDB" id="A0A2S6G8U6"/>
<feature type="transmembrane region" description="Helical" evidence="6">
    <location>
        <begin position="264"/>
        <end position="288"/>
    </location>
</feature>
<accession>A0A2S6G8U6</accession>
<dbReference type="GO" id="GO:0030420">
    <property type="term" value="P:establishment of competence for transformation"/>
    <property type="evidence" value="ECO:0007669"/>
    <property type="project" value="InterPro"/>
</dbReference>
<dbReference type="Proteomes" id="UP000239648">
    <property type="component" value="Unassembled WGS sequence"/>
</dbReference>
<feature type="transmembrane region" description="Helical" evidence="6">
    <location>
        <begin position="511"/>
        <end position="530"/>
    </location>
</feature>